<dbReference type="EMBL" id="VCKY01000030">
    <property type="protein sequence ID" value="TMR22397.1"/>
    <property type="molecule type" value="Genomic_DNA"/>
</dbReference>
<comment type="caution">
    <text evidence="1">The sequence shown here is derived from an EMBL/GenBank/DDBJ whole genome shotgun (WGS) entry which is preliminary data.</text>
</comment>
<dbReference type="RefSeq" id="WP_138666197.1">
    <property type="nucleotide sequence ID" value="NZ_VCKY01000030.1"/>
</dbReference>
<dbReference type="AlphaFoldDB" id="A0A5S4FNS9"/>
<dbReference type="Pfam" id="PF00805">
    <property type="entry name" value="Pentapeptide"/>
    <property type="match status" value="1"/>
</dbReference>
<keyword evidence="2" id="KW-1185">Reference proteome</keyword>
<dbReference type="Proteomes" id="UP000309128">
    <property type="component" value="Unassembled WGS sequence"/>
</dbReference>
<protein>
    <recommendedName>
        <fullName evidence="3">Pentapeptide repeat-containing protein</fullName>
    </recommendedName>
</protein>
<accession>A0A5S4FNS9</accession>
<proteinExistence type="predicted"/>
<name>A0A5S4FNS9_9ACTN</name>
<sequence length="243" mass="27173">MNELLIGWETVEGEDYSGRRWREIAVTESNVLNCNFSGIIMSRSATLGNGRKPSTYLDCVFDESRWDRVLPGRATFIGCSFHNVHISNVTFIDAEFVNCVFSGTLEHVTFSARPRELDADLGRQVNAYRGNDFSGAQMIDFAFRGGIDLDQQILPGPPNYVTIRNARAALARTRSEIQHLPSIANNRQWQTMLMTLNDEMQTGQKDLFIPRSFLEENLPPHLVNQLIAILTRSGTGSASDGVS</sequence>
<gene>
    <name evidence="1" type="ORF">ETD86_11945</name>
</gene>
<dbReference type="SUPFAM" id="SSF141571">
    <property type="entry name" value="Pentapeptide repeat-like"/>
    <property type="match status" value="1"/>
</dbReference>
<reference evidence="1 2" key="1">
    <citation type="submission" date="2019-05" db="EMBL/GenBank/DDBJ databases">
        <title>Draft genome sequence of Nonomuraea turkmeniaca DSM 43926.</title>
        <authorList>
            <person name="Saricaoglu S."/>
            <person name="Isik K."/>
        </authorList>
    </citation>
    <scope>NUCLEOTIDE SEQUENCE [LARGE SCALE GENOMIC DNA]</scope>
    <source>
        <strain evidence="1 2">DSM 43926</strain>
    </source>
</reference>
<organism evidence="1 2">
    <name type="scientific">Nonomuraea turkmeniaca</name>
    <dbReference type="NCBI Taxonomy" id="103838"/>
    <lineage>
        <taxon>Bacteria</taxon>
        <taxon>Bacillati</taxon>
        <taxon>Actinomycetota</taxon>
        <taxon>Actinomycetes</taxon>
        <taxon>Streptosporangiales</taxon>
        <taxon>Streptosporangiaceae</taxon>
        <taxon>Nonomuraea</taxon>
    </lineage>
</organism>
<evidence type="ECO:0000313" key="1">
    <source>
        <dbReference type="EMBL" id="TMR22397.1"/>
    </source>
</evidence>
<dbReference type="OrthoDB" id="2579959at2"/>
<dbReference type="InterPro" id="IPR001646">
    <property type="entry name" value="5peptide_repeat"/>
</dbReference>
<dbReference type="Gene3D" id="2.160.20.80">
    <property type="entry name" value="E3 ubiquitin-protein ligase SopA"/>
    <property type="match status" value="1"/>
</dbReference>
<evidence type="ECO:0008006" key="3">
    <source>
        <dbReference type="Google" id="ProtNLM"/>
    </source>
</evidence>
<evidence type="ECO:0000313" key="2">
    <source>
        <dbReference type="Proteomes" id="UP000309128"/>
    </source>
</evidence>